<dbReference type="Pfam" id="PF02600">
    <property type="entry name" value="DsbB"/>
    <property type="match status" value="1"/>
</dbReference>
<protein>
    <submittedName>
        <fullName evidence="13">Disulfide bond formation protein DsbB</fullName>
    </submittedName>
</protein>
<keyword evidence="3" id="KW-0813">Transport</keyword>
<dbReference type="GO" id="GO:0006457">
    <property type="term" value="P:protein folding"/>
    <property type="evidence" value="ECO:0007669"/>
    <property type="project" value="InterPro"/>
</dbReference>
<organism evidence="13 14">
    <name type="scientific">Laceyella tengchongensis</name>
    <dbReference type="NCBI Taxonomy" id="574699"/>
    <lineage>
        <taxon>Bacteria</taxon>
        <taxon>Bacillati</taxon>
        <taxon>Bacillota</taxon>
        <taxon>Bacilli</taxon>
        <taxon>Bacillales</taxon>
        <taxon>Thermoactinomycetaceae</taxon>
        <taxon>Laceyella</taxon>
    </lineage>
</organism>
<accession>A0AA45WJV6</accession>
<dbReference type="AlphaFoldDB" id="A0AA45WJV6"/>
<evidence type="ECO:0000256" key="4">
    <source>
        <dbReference type="ARBA" id="ARBA00022692"/>
    </source>
</evidence>
<feature type="transmembrane region" description="Helical" evidence="12">
    <location>
        <begin position="12"/>
        <end position="34"/>
    </location>
</feature>
<dbReference type="EMBL" id="FXTU01000001">
    <property type="protein sequence ID" value="SMP04542.1"/>
    <property type="molecule type" value="Genomic_DNA"/>
</dbReference>
<evidence type="ECO:0000256" key="9">
    <source>
        <dbReference type="ARBA" id="ARBA00023157"/>
    </source>
</evidence>
<dbReference type="RefSeq" id="WP_181352841.1">
    <property type="nucleotide sequence ID" value="NZ_FXTU01000001.1"/>
</dbReference>
<evidence type="ECO:0000256" key="8">
    <source>
        <dbReference type="ARBA" id="ARBA00023136"/>
    </source>
</evidence>
<keyword evidence="6 12" id="KW-1133">Transmembrane helix</keyword>
<dbReference type="GO" id="GO:0015035">
    <property type="term" value="F:protein-disulfide reductase activity"/>
    <property type="evidence" value="ECO:0007669"/>
    <property type="project" value="InterPro"/>
</dbReference>
<evidence type="ECO:0000256" key="7">
    <source>
        <dbReference type="ARBA" id="ARBA00023002"/>
    </source>
</evidence>
<evidence type="ECO:0000256" key="10">
    <source>
        <dbReference type="ARBA" id="ARBA00023186"/>
    </source>
</evidence>
<comment type="similarity">
    <text evidence="2">Belongs to the DsbB family. BdbC subfamily.</text>
</comment>
<keyword evidence="5" id="KW-0249">Electron transport</keyword>
<evidence type="ECO:0000313" key="13">
    <source>
        <dbReference type="EMBL" id="SMP04542.1"/>
    </source>
</evidence>
<keyword evidence="14" id="KW-1185">Reference proteome</keyword>
<evidence type="ECO:0000256" key="5">
    <source>
        <dbReference type="ARBA" id="ARBA00022982"/>
    </source>
</evidence>
<evidence type="ECO:0000256" key="11">
    <source>
        <dbReference type="ARBA" id="ARBA00023284"/>
    </source>
</evidence>
<name>A0AA45WJV6_9BACL</name>
<dbReference type="SUPFAM" id="SSF158442">
    <property type="entry name" value="DsbB-like"/>
    <property type="match status" value="1"/>
</dbReference>
<keyword evidence="4 12" id="KW-0812">Transmembrane</keyword>
<keyword evidence="7" id="KW-0560">Oxidoreductase</keyword>
<comment type="caution">
    <text evidence="13">The sequence shown here is derived from an EMBL/GenBank/DDBJ whole genome shotgun (WGS) entry which is preliminary data.</text>
</comment>
<evidence type="ECO:0000256" key="1">
    <source>
        <dbReference type="ARBA" id="ARBA00004141"/>
    </source>
</evidence>
<dbReference type="GO" id="GO:0016020">
    <property type="term" value="C:membrane"/>
    <property type="evidence" value="ECO:0007669"/>
    <property type="project" value="UniProtKB-SubCell"/>
</dbReference>
<keyword evidence="11" id="KW-0676">Redox-active center</keyword>
<evidence type="ECO:0000256" key="12">
    <source>
        <dbReference type="SAM" id="Phobius"/>
    </source>
</evidence>
<dbReference type="InterPro" id="IPR003752">
    <property type="entry name" value="DiS_bond_form_DsbB/BdbC"/>
</dbReference>
<evidence type="ECO:0000256" key="6">
    <source>
        <dbReference type="ARBA" id="ARBA00022989"/>
    </source>
</evidence>
<dbReference type="NCBIfam" id="NF002849">
    <property type="entry name" value="PRK03113.1"/>
    <property type="match status" value="1"/>
</dbReference>
<dbReference type="HAMAP" id="MF_00287">
    <property type="entry name" value="BdbC"/>
    <property type="match status" value="1"/>
</dbReference>
<sequence>MKRMLSTYGLYFAWLVALVATGGSLYFSEVLGFIPCTLCWYQRIFMYPQVILLGIASYRNDHRIIPYVLPLSVLGGCVSLWHYLEQKVPGFATILPCRVGVPCAQAYIDWFGFITIPFLALVAFILIVVFLSFARSGAVEDEASE</sequence>
<keyword evidence="9" id="KW-1015">Disulfide bond</keyword>
<feature type="transmembrane region" description="Helical" evidence="12">
    <location>
        <begin position="110"/>
        <end position="134"/>
    </location>
</feature>
<evidence type="ECO:0000256" key="2">
    <source>
        <dbReference type="ARBA" id="ARBA00007602"/>
    </source>
</evidence>
<keyword evidence="8 12" id="KW-0472">Membrane</keyword>
<dbReference type="PIRSF" id="PIRSF036659">
    <property type="entry name" value="BdbC"/>
    <property type="match status" value="1"/>
</dbReference>
<dbReference type="InterPro" id="IPR012187">
    <property type="entry name" value="Disulphide_bond_form_BdbC"/>
</dbReference>
<feature type="transmembrane region" description="Helical" evidence="12">
    <location>
        <begin position="40"/>
        <end position="58"/>
    </location>
</feature>
<reference evidence="13" key="1">
    <citation type="submission" date="2017-05" db="EMBL/GenBank/DDBJ databases">
        <authorList>
            <person name="Varghese N."/>
            <person name="Submissions S."/>
        </authorList>
    </citation>
    <scope>NUCLEOTIDE SEQUENCE</scope>
    <source>
        <strain evidence="13">DSM 45262</strain>
    </source>
</reference>
<dbReference type="PANTHER" id="PTHR43469:SF1">
    <property type="entry name" value="SPBETA PROPHAGE-DERIVED DISULFIDE BOND FORMATION PROTEIN B"/>
    <property type="match status" value="1"/>
</dbReference>
<evidence type="ECO:0000313" key="14">
    <source>
        <dbReference type="Proteomes" id="UP001157946"/>
    </source>
</evidence>
<evidence type="ECO:0000256" key="3">
    <source>
        <dbReference type="ARBA" id="ARBA00022448"/>
    </source>
</evidence>
<gene>
    <name evidence="13" type="ORF">SAMN06265361_101555</name>
</gene>
<comment type="subcellular location">
    <subcellularLocation>
        <location evidence="1">Membrane</location>
        <topology evidence="1">Multi-pass membrane protein</topology>
    </subcellularLocation>
</comment>
<feature type="transmembrane region" description="Helical" evidence="12">
    <location>
        <begin position="65"/>
        <end position="84"/>
    </location>
</feature>
<dbReference type="Proteomes" id="UP001157946">
    <property type="component" value="Unassembled WGS sequence"/>
</dbReference>
<dbReference type="PANTHER" id="PTHR43469">
    <property type="entry name" value="DISULFIDE FORMATION PROTEIN-RELATED"/>
    <property type="match status" value="1"/>
</dbReference>
<dbReference type="InterPro" id="IPR023380">
    <property type="entry name" value="DsbB-like_sf"/>
</dbReference>
<proteinExistence type="inferred from homology"/>
<keyword evidence="10" id="KW-0143">Chaperone</keyword>
<dbReference type="Gene3D" id="1.20.1550.10">
    <property type="entry name" value="DsbB-like"/>
    <property type="match status" value="1"/>
</dbReference>